<feature type="signal peptide" evidence="3">
    <location>
        <begin position="1"/>
        <end position="16"/>
    </location>
</feature>
<accession>A0A7K6I3M3</accession>
<dbReference type="SUPFAM" id="SSF54452">
    <property type="entry name" value="MHC antigen-recognition domain"/>
    <property type="match status" value="1"/>
</dbReference>
<evidence type="ECO:0000256" key="1">
    <source>
        <dbReference type="ARBA" id="ARBA00023180"/>
    </source>
</evidence>
<dbReference type="InterPro" id="IPR000353">
    <property type="entry name" value="MHC_II_b_N"/>
</dbReference>
<dbReference type="SMART" id="SM00921">
    <property type="entry name" value="MHC_II_beta"/>
    <property type="match status" value="1"/>
</dbReference>
<keyword evidence="6" id="KW-1185">Reference proteome</keyword>
<evidence type="ECO:0000313" key="6">
    <source>
        <dbReference type="Proteomes" id="UP000521322"/>
    </source>
</evidence>
<dbReference type="Gene3D" id="3.10.320.10">
    <property type="entry name" value="Class II Histocompatibility Antigen, M Beta Chain, Chain B, domain 1"/>
    <property type="match status" value="1"/>
</dbReference>
<dbReference type="InterPro" id="IPR014745">
    <property type="entry name" value="MHC_II_a/b_N"/>
</dbReference>
<feature type="chain" id="PRO_5029905246" evidence="3">
    <location>
        <begin position="17"/>
        <end position="95"/>
    </location>
</feature>
<dbReference type="GO" id="GO:0042613">
    <property type="term" value="C:MHC class II protein complex"/>
    <property type="evidence" value="ECO:0007669"/>
    <property type="project" value="InterPro"/>
</dbReference>
<feature type="non-terminal residue" evidence="5">
    <location>
        <position position="1"/>
    </location>
</feature>
<keyword evidence="3" id="KW-0732">Signal</keyword>
<name>A0A7K6I3M3_9PASS</name>
<protein>
    <submittedName>
        <fullName evidence="5">HB2D protein</fullName>
    </submittedName>
</protein>
<dbReference type="Proteomes" id="UP000521322">
    <property type="component" value="Unassembled WGS sequence"/>
</dbReference>
<dbReference type="AlphaFoldDB" id="A0A7K6I3M3"/>
<sequence length="95" mass="10442">AVLVALVVLGAPPAAGERLSGVFQDMAKFECRFMNGTEKVRFVQRNICNRVEDARFGSDVGKFVGFSPSGEKQARHWNSDPEGLQYEQADTTTTC</sequence>
<evidence type="ECO:0000256" key="2">
    <source>
        <dbReference type="SAM" id="MobiDB-lite"/>
    </source>
</evidence>
<feature type="region of interest" description="Disordered" evidence="2">
    <location>
        <begin position="68"/>
        <end position="95"/>
    </location>
</feature>
<dbReference type="GO" id="GO:0006955">
    <property type="term" value="P:immune response"/>
    <property type="evidence" value="ECO:0007669"/>
    <property type="project" value="InterPro"/>
</dbReference>
<feature type="non-terminal residue" evidence="5">
    <location>
        <position position="95"/>
    </location>
</feature>
<evidence type="ECO:0000256" key="3">
    <source>
        <dbReference type="SAM" id="SignalP"/>
    </source>
</evidence>
<evidence type="ECO:0000313" key="5">
    <source>
        <dbReference type="EMBL" id="NWV82599.1"/>
    </source>
</evidence>
<organism evidence="5 6">
    <name type="scientific">Dasyornis broadbenti</name>
    <name type="common">rufous bristle-bird</name>
    <dbReference type="NCBI Taxonomy" id="243059"/>
    <lineage>
        <taxon>Eukaryota</taxon>
        <taxon>Metazoa</taxon>
        <taxon>Chordata</taxon>
        <taxon>Craniata</taxon>
        <taxon>Vertebrata</taxon>
        <taxon>Euteleostomi</taxon>
        <taxon>Archelosauria</taxon>
        <taxon>Archosauria</taxon>
        <taxon>Dinosauria</taxon>
        <taxon>Saurischia</taxon>
        <taxon>Theropoda</taxon>
        <taxon>Coelurosauria</taxon>
        <taxon>Aves</taxon>
        <taxon>Neognathae</taxon>
        <taxon>Neoaves</taxon>
        <taxon>Telluraves</taxon>
        <taxon>Australaves</taxon>
        <taxon>Passeriformes</taxon>
        <taxon>Meliphagoidea</taxon>
        <taxon>Dasyornithidae</taxon>
        <taxon>Dasyornis</taxon>
    </lineage>
</organism>
<dbReference type="InterPro" id="IPR011162">
    <property type="entry name" value="MHC_I/II-like_Ag-recog"/>
</dbReference>
<dbReference type="GO" id="GO:0019882">
    <property type="term" value="P:antigen processing and presentation"/>
    <property type="evidence" value="ECO:0007669"/>
    <property type="project" value="InterPro"/>
</dbReference>
<comment type="caution">
    <text evidence="5">The sequence shown here is derived from an EMBL/GenBank/DDBJ whole genome shotgun (WGS) entry which is preliminary data.</text>
</comment>
<feature type="domain" description="MHC class II beta chain N-terminal" evidence="4">
    <location>
        <begin position="29"/>
        <end position="95"/>
    </location>
</feature>
<dbReference type="Pfam" id="PF00969">
    <property type="entry name" value="MHC_II_beta"/>
    <property type="match status" value="1"/>
</dbReference>
<proteinExistence type="predicted"/>
<evidence type="ECO:0000259" key="4">
    <source>
        <dbReference type="SMART" id="SM00921"/>
    </source>
</evidence>
<keyword evidence="1" id="KW-0325">Glycoprotein</keyword>
<gene>
    <name evidence="5" type="primary">Hb2d</name>
    <name evidence="5" type="ORF">DASBRO_R15051</name>
</gene>
<reference evidence="5 6" key="1">
    <citation type="submission" date="2019-09" db="EMBL/GenBank/DDBJ databases">
        <title>Bird 10,000 Genomes (B10K) Project - Family phase.</title>
        <authorList>
            <person name="Zhang G."/>
        </authorList>
    </citation>
    <scope>NUCLEOTIDE SEQUENCE [LARGE SCALE GENOMIC DNA]</scope>
    <source>
        <strain evidence="5">B10K-DU-029-49</strain>
        <tissue evidence="5">Liver</tissue>
    </source>
</reference>
<dbReference type="EMBL" id="VZRN01004864">
    <property type="protein sequence ID" value="NWV82599.1"/>
    <property type="molecule type" value="Genomic_DNA"/>
</dbReference>